<dbReference type="EMBL" id="JAXCGZ010011607">
    <property type="protein sequence ID" value="KAK7074419.1"/>
    <property type="molecule type" value="Genomic_DNA"/>
</dbReference>
<dbReference type="AlphaFoldDB" id="A0AAN8X9D7"/>
<keyword evidence="3" id="KW-1185">Reference proteome</keyword>
<reference evidence="2 3" key="1">
    <citation type="submission" date="2023-11" db="EMBL/GenBank/DDBJ databases">
        <title>Halocaridina rubra genome assembly.</title>
        <authorList>
            <person name="Smith C."/>
        </authorList>
    </citation>
    <scope>NUCLEOTIDE SEQUENCE [LARGE SCALE GENOMIC DNA]</scope>
    <source>
        <strain evidence="2">EP-1</strain>
        <tissue evidence="2">Whole</tissue>
    </source>
</reference>
<feature type="non-terminal residue" evidence="2">
    <location>
        <position position="175"/>
    </location>
</feature>
<proteinExistence type="predicted"/>
<feature type="signal peptide" evidence="1">
    <location>
        <begin position="1"/>
        <end position="20"/>
    </location>
</feature>
<gene>
    <name evidence="2" type="ORF">SK128_017173</name>
</gene>
<evidence type="ECO:0000256" key="1">
    <source>
        <dbReference type="SAM" id="SignalP"/>
    </source>
</evidence>
<accession>A0AAN8X9D7</accession>
<evidence type="ECO:0000313" key="3">
    <source>
        <dbReference type="Proteomes" id="UP001381693"/>
    </source>
</evidence>
<dbReference type="Proteomes" id="UP001381693">
    <property type="component" value="Unassembled WGS sequence"/>
</dbReference>
<sequence>MASSLLFLAMTLSLSGYVRAENLTALPIICVKSDFYGDFCRTQGTAVPSSDAFHSFTVNKECVCRQACWAHPECVALSVEPISKSQNFECHLSKKGPLDSDLQLTPKATYIFTYKSLSPTLFIGMHSDGMHYLVPNQRKDWEDCKDECAKVPGHRFGIFHSTEQYNTLVEIQQEI</sequence>
<evidence type="ECO:0000313" key="2">
    <source>
        <dbReference type="EMBL" id="KAK7074419.1"/>
    </source>
</evidence>
<evidence type="ECO:0008006" key="4">
    <source>
        <dbReference type="Google" id="ProtNLM"/>
    </source>
</evidence>
<keyword evidence="1" id="KW-0732">Signal</keyword>
<organism evidence="2 3">
    <name type="scientific">Halocaridina rubra</name>
    <name type="common">Hawaiian red shrimp</name>
    <dbReference type="NCBI Taxonomy" id="373956"/>
    <lineage>
        <taxon>Eukaryota</taxon>
        <taxon>Metazoa</taxon>
        <taxon>Ecdysozoa</taxon>
        <taxon>Arthropoda</taxon>
        <taxon>Crustacea</taxon>
        <taxon>Multicrustacea</taxon>
        <taxon>Malacostraca</taxon>
        <taxon>Eumalacostraca</taxon>
        <taxon>Eucarida</taxon>
        <taxon>Decapoda</taxon>
        <taxon>Pleocyemata</taxon>
        <taxon>Caridea</taxon>
        <taxon>Atyoidea</taxon>
        <taxon>Atyidae</taxon>
        <taxon>Halocaridina</taxon>
    </lineage>
</organism>
<feature type="chain" id="PRO_5042907437" description="Apple domain-containing protein" evidence="1">
    <location>
        <begin position="21"/>
        <end position="175"/>
    </location>
</feature>
<protein>
    <recommendedName>
        <fullName evidence="4">Apple domain-containing protein</fullName>
    </recommendedName>
</protein>
<name>A0AAN8X9D7_HALRR</name>
<comment type="caution">
    <text evidence="2">The sequence shown here is derived from an EMBL/GenBank/DDBJ whole genome shotgun (WGS) entry which is preliminary data.</text>
</comment>